<accession>A0ACC3DDR1</accession>
<gene>
    <name evidence="1" type="ORF">LTS18_002294</name>
</gene>
<sequence>MAADLGITVEQASYVTTSFVIVGGIFPMVVVPFSNIYGRRILYLIFTAVAFAANIGRAAAPTYGGVIAGSIFNGIGSSISLGIGAATICDMFTQGQRGFYIGIYAVAVTNGPHIAPIVGGYLADTLGWRWCFWIPAFLQAALWVICIFTFPETLYSRTDHNMVKRRSYVSKLLFHGKVLNRELHAKDFWFSFRMIKYLAVTVPCTYYMTVNTYGSLLFAVTGSRICKQVWGFDTAQTGLFMGVPLTVGCMIGEALAGWVSDIIINTYARRHDGYRKPEA</sequence>
<feature type="non-terminal residue" evidence="1">
    <location>
        <position position="279"/>
    </location>
</feature>
<comment type="caution">
    <text evidence="1">The sequence shown here is derived from an EMBL/GenBank/DDBJ whole genome shotgun (WGS) entry which is preliminary data.</text>
</comment>
<evidence type="ECO:0000313" key="1">
    <source>
        <dbReference type="EMBL" id="KAK3065872.1"/>
    </source>
</evidence>
<keyword evidence="2" id="KW-1185">Reference proteome</keyword>
<organism evidence="1 2">
    <name type="scientific">Coniosporium uncinatum</name>
    <dbReference type="NCBI Taxonomy" id="93489"/>
    <lineage>
        <taxon>Eukaryota</taxon>
        <taxon>Fungi</taxon>
        <taxon>Dikarya</taxon>
        <taxon>Ascomycota</taxon>
        <taxon>Pezizomycotina</taxon>
        <taxon>Dothideomycetes</taxon>
        <taxon>Dothideomycetes incertae sedis</taxon>
        <taxon>Coniosporium</taxon>
    </lineage>
</organism>
<evidence type="ECO:0000313" key="2">
    <source>
        <dbReference type="Proteomes" id="UP001186974"/>
    </source>
</evidence>
<dbReference type="EMBL" id="JAWDJW010006153">
    <property type="protein sequence ID" value="KAK3065872.1"/>
    <property type="molecule type" value="Genomic_DNA"/>
</dbReference>
<dbReference type="Proteomes" id="UP001186974">
    <property type="component" value="Unassembled WGS sequence"/>
</dbReference>
<proteinExistence type="predicted"/>
<protein>
    <submittedName>
        <fullName evidence="1">Uncharacterized protein</fullName>
    </submittedName>
</protein>
<name>A0ACC3DDR1_9PEZI</name>
<reference evidence="1" key="1">
    <citation type="submission" date="2024-09" db="EMBL/GenBank/DDBJ databases">
        <title>Black Yeasts Isolated from many extreme environments.</title>
        <authorList>
            <person name="Coleine C."/>
            <person name="Stajich J.E."/>
            <person name="Selbmann L."/>
        </authorList>
    </citation>
    <scope>NUCLEOTIDE SEQUENCE</scope>
    <source>
        <strain evidence="1">CCFEE 5737</strain>
    </source>
</reference>